<feature type="domain" description="FHA" evidence="4">
    <location>
        <begin position="1447"/>
        <end position="1503"/>
    </location>
</feature>
<evidence type="ECO:0000256" key="1">
    <source>
        <dbReference type="SAM" id="Coils"/>
    </source>
</evidence>
<feature type="compositionally biased region" description="Polar residues" evidence="2">
    <location>
        <begin position="1570"/>
        <end position="1582"/>
    </location>
</feature>
<feature type="coiled-coil region" evidence="1">
    <location>
        <begin position="1774"/>
        <end position="1819"/>
    </location>
</feature>
<feature type="compositionally biased region" description="Low complexity" evidence="2">
    <location>
        <begin position="1621"/>
        <end position="1634"/>
    </location>
</feature>
<feature type="region of interest" description="Disordered" evidence="2">
    <location>
        <begin position="963"/>
        <end position="987"/>
    </location>
</feature>
<dbReference type="GO" id="GO:0005737">
    <property type="term" value="C:cytoplasm"/>
    <property type="evidence" value="ECO:0007669"/>
    <property type="project" value="TreeGrafter"/>
</dbReference>
<feature type="compositionally biased region" description="Basic and acidic residues" evidence="2">
    <location>
        <begin position="41"/>
        <end position="50"/>
    </location>
</feature>
<name>A0A4Y9YCG6_9APHY</name>
<feature type="compositionally biased region" description="Pro residues" evidence="2">
    <location>
        <begin position="721"/>
        <end position="732"/>
    </location>
</feature>
<feature type="region of interest" description="Disordered" evidence="2">
    <location>
        <begin position="1717"/>
        <end position="1764"/>
    </location>
</feature>
<dbReference type="SUPFAM" id="SSF49879">
    <property type="entry name" value="SMAD/FHA domain"/>
    <property type="match status" value="1"/>
</dbReference>
<feature type="compositionally biased region" description="Polar residues" evidence="2">
    <location>
        <begin position="602"/>
        <end position="631"/>
    </location>
</feature>
<gene>
    <name evidence="5" type="ORF">EVJ58_g5292</name>
</gene>
<feature type="compositionally biased region" description="Acidic residues" evidence="2">
    <location>
        <begin position="96"/>
        <end position="109"/>
    </location>
</feature>
<feature type="region of interest" description="Disordered" evidence="2">
    <location>
        <begin position="602"/>
        <end position="688"/>
    </location>
</feature>
<dbReference type="Gene3D" id="2.60.200.20">
    <property type="match status" value="1"/>
</dbReference>
<feature type="compositionally biased region" description="Pro residues" evidence="2">
    <location>
        <begin position="781"/>
        <end position="802"/>
    </location>
</feature>
<evidence type="ECO:0000313" key="6">
    <source>
        <dbReference type="Proteomes" id="UP000298390"/>
    </source>
</evidence>
<dbReference type="Pfam" id="PF03399">
    <property type="entry name" value="SAC3_GANP"/>
    <property type="match status" value="1"/>
</dbReference>
<feature type="region of interest" description="Disordered" evidence="2">
    <location>
        <begin position="1369"/>
        <end position="1414"/>
    </location>
</feature>
<dbReference type="GO" id="GO:0006406">
    <property type="term" value="P:mRNA export from nucleus"/>
    <property type="evidence" value="ECO:0007669"/>
    <property type="project" value="TreeGrafter"/>
</dbReference>
<evidence type="ECO:0000313" key="5">
    <source>
        <dbReference type="EMBL" id="TFY60214.1"/>
    </source>
</evidence>
<feature type="region of interest" description="Disordered" evidence="2">
    <location>
        <begin position="1568"/>
        <end position="1634"/>
    </location>
</feature>
<feature type="compositionally biased region" description="Polar residues" evidence="2">
    <location>
        <begin position="966"/>
        <end position="976"/>
    </location>
</feature>
<dbReference type="EMBL" id="SEKV01000265">
    <property type="protein sequence ID" value="TFY60214.1"/>
    <property type="molecule type" value="Genomic_DNA"/>
</dbReference>
<dbReference type="InterPro" id="IPR045107">
    <property type="entry name" value="SAC3/GANP/THP3"/>
</dbReference>
<keyword evidence="3" id="KW-0812">Transmembrane</keyword>
<evidence type="ECO:0000259" key="4">
    <source>
        <dbReference type="PROSITE" id="PS50006"/>
    </source>
</evidence>
<keyword evidence="3" id="KW-1133">Transmembrane helix</keyword>
<keyword evidence="3" id="KW-0472">Membrane</keyword>
<feature type="region of interest" description="Disordered" evidence="2">
    <location>
        <begin position="494"/>
        <end position="520"/>
    </location>
</feature>
<dbReference type="InterPro" id="IPR000253">
    <property type="entry name" value="FHA_dom"/>
</dbReference>
<dbReference type="Gene3D" id="1.25.40.990">
    <property type="match status" value="1"/>
</dbReference>
<evidence type="ECO:0000256" key="2">
    <source>
        <dbReference type="SAM" id="MobiDB-lite"/>
    </source>
</evidence>
<feature type="compositionally biased region" description="Polar residues" evidence="2">
    <location>
        <begin position="740"/>
        <end position="762"/>
    </location>
</feature>
<feature type="compositionally biased region" description="Basic and acidic residues" evidence="2">
    <location>
        <begin position="894"/>
        <end position="907"/>
    </location>
</feature>
<dbReference type="InterPro" id="IPR008984">
    <property type="entry name" value="SMAD_FHA_dom_sf"/>
</dbReference>
<sequence>MMDVQTSRGRGIRIHGAGGRPQSKNRKWVAGQDNTSSGHNSDSERRERGSHGRKQHGHNQASTPRPSSPFLGVPDLHQLDDGVSGTEDDHSMNGDTGEEGSDIDTEYPPDPETPQERELFWQELVKAREAERKKAIAEGKMDDPSVPRRLDEAITMVGTCMDMCPRFERYRRERENNLDKWEVIPGTKRVDHKRAVKIYERAAGDKTLPSDLRPPPVLKASLFIRKTLDYLFHDLLVREGFTQTYDFVRDRSRSVRSDFTMQHEHGPLAIECHDRCARFHILALHLERDNPRFSVALEEQQLMNTLQSLKEFYEDQRGVYQAPTELEMRVYHRLIHIRDQRERREDVPEWITSHSVFQYTAQFRLHVQAKSAPITKTSRLVVDAEGMAIFAKLAAVLREQGDTVMIYLVACILERLFGKDTIDNIEVIRDDLTIPEIIDGISRPSATAQPSQPVAGPSADVPTKTRRVTFADAGSIATPSTSAFTSVASPFPNAATPSASSTTSSQPAKSAFGNLTSKPNPFGGNSVFGTTSAFGPAAATSSMASVSPPNGSTTKSAFASLASAGATFPGTSISPSPSATNIFGSTSFPSSASSIFSGQTSAASTSQPNIATSQSNGSIFGAATSHSTSLSPMAPAFTPQKTTPTPFISTPPAHAQPTPPARSEPSPFAAPTQPSRSATTAPLFPQASVAPPPVLPAFASPAPPPMSFTPPISTPMQPQGPIIPPAPSPARPRPAERPTLFTSLPHSASFQSQPQTPPSNATPSASAFSLGSSGSSSSRPPTSPLVPPPLGKIPPMSLPPTPTSRWFDPTSGKGPTGMPSVSRKKSGLGLPQLFLPPSSSAELLSPLQMNSPGFPKSAGVSNGSPSPLPRDPAQRLVNRPTQPVETPLLGERSTPSKDKGKARAEPVDHDKILSEHLQKKNIKVMKHYYKRWEDRTIEQGQWKEACERGEAYKAKVRRQRNRIPPTYSTPTMQSLQQEEEPKKRRMSAGELIRPKRMRRAAALHYEHPLTDEELARRLKENHEESKMRWATGTFLRSLRAHLKTINKRKQPLAEWRLWLAVNPFFDPTAIWIEKKLDAETLGDFSIDLVTSLPAIPTPKPFPRGSPGLIIFERTPLERIKDDIEKRLRVLDDTVRLRDIVATLPPIQERRFTPTLMVIHWISQTDTNITDDFTKEMKKHVDKGVFKSVHVLSAPDVSGGLDPKFTEFLKTMTLDLDDHLKETMSWKALARCFTTPFTTAVSDWLDSCWANENFDWTRYEHVMAAIRDLQNDVVQSMLALLDGPQPVEVQRVADPESYPHFGQGHMMGPFIDALAKMPIQTAERLLAANTTSQYAVEKTRLERALGDLDLAVQSYSGRLREHLLAAAVAERSSSKRSAEDDESVLESLPSSHSQKRLRSDSGSSGEGFVPLTNGVSVSPSPRVTLHVEAAGERPAETLTFLKVATRAVIIGRQSKQGRLEPESAVPRNALFLCPVVSRKHAKITFTEYGNAYVMDLRSHHGTHILRPGETLAKMLEPEIATVLADGDIITFGKSVGRDRDLVLPVVARVQLLFAPAAAALAPPLPERISISPDTAPSEQSPAPGTSGRYGIYVSSDSSASSSAGDSDIEEIPPPPPAVFSPSLRARTSQSSQASSLSGRLQLLRNLLPAAPSTCVDEPMPTAFTQLLALPISGAIDADSSSSESSSSSADSYARDDDDLYMEEPSIQPGHALFDEWHSLYEPPSPRQPVGSFEVPRAHSTEVQPPSPVGADAEPFPGQLEIQNDRPMSPVPPVLLTALEDSIQTAREDISVLRQTRSTDEERFEEHVREMKARLAALDEAIRVPAQSAAERDAAVTNVVARMEALQGQMTALEHRAADVGPLEDGLKEIRAMLEEIKMIRENGERQVALELEAVRVARTQAEAAAAEAVARLAANPLKRKRSEDDDFYMDDDADDVRVVVPMPKRRRMVGRVATMLARTATVATVGAVAAWTALAFA</sequence>
<feature type="compositionally biased region" description="Low complexity" evidence="2">
    <location>
        <begin position="835"/>
        <end position="847"/>
    </location>
</feature>
<dbReference type="STRING" id="34475.A0A4Y9YCG6"/>
<feature type="compositionally biased region" description="Polar residues" evidence="2">
    <location>
        <begin position="639"/>
        <end position="648"/>
    </location>
</feature>
<feature type="compositionally biased region" description="Low complexity" evidence="2">
    <location>
        <begin position="763"/>
        <end position="780"/>
    </location>
</feature>
<feature type="compositionally biased region" description="Low complexity" evidence="2">
    <location>
        <begin position="709"/>
        <end position="720"/>
    </location>
</feature>
<comment type="caution">
    <text evidence="5">The sequence shown here is derived from an EMBL/GenBank/DDBJ whole genome shotgun (WGS) entry which is preliminary data.</text>
</comment>
<dbReference type="InterPro" id="IPR005062">
    <property type="entry name" value="SAC3/GANP/THP3_conserved"/>
</dbReference>
<reference evidence="5 6" key="1">
    <citation type="submission" date="2019-01" db="EMBL/GenBank/DDBJ databases">
        <title>Genome sequencing of the rare red list fungi Fomitopsis rosea.</title>
        <authorList>
            <person name="Buettner E."/>
            <person name="Kellner H."/>
        </authorList>
    </citation>
    <scope>NUCLEOTIDE SEQUENCE [LARGE SCALE GENOMIC DNA]</scope>
    <source>
        <strain evidence="5 6">DSM 105464</strain>
    </source>
</reference>
<feature type="region of interest" description="Disordered" evidence="2">
    <location>
        <begin position="700"/>
        <end position="907"/>
    </location>
</feature>
<dbReference type="PANTHER" id="PTHR12436">
    <property type="entry name" value="80 KDA MCM3-ASSOCIATED PROTEIN"/>
    <property type="match status" value="1"/>
</dbReference>
<organism evidence="5 6">
    <name type="scientific">Rhodofomes roseus</name>
    <dbReference type="NCBI Taxonomy" id="34475"/>
    <lineage>
        <taxon>Eukaryota</taxon>
        <taxon>Fungi</taxon>
        <taxon>Dikarya</taxon>
        <taxon>Basidiomycota</taxon>
        <taxon>Agaricomycotina</taxon>
        <taxon>Agaricomycetes</taxon>
        <taxon>Polyporales</taxon>
        <taxon>Rhodofomes</taxon>
    </lineage>
</organism>
<feature type="region of interest" description="Disordered" evidence="2">
    <location>
        <begin position="1"/>
        <end position="114"/>
    </location>
</feature>
<feature type="transmembrane region" description="Helical" evidence="3">
    <location>
        <begin position="1951"/>
        <end position="1973"/>
    </location>
</feature>
<feature type="region of interest" description="Disordered" evidence="2">
    <location>
        <begin position="443"/>
        <end position="463"/>
    </location>
</feature>
<protein>
    <recommendedName>
        <fullName evidence="4">FHA domain-containing protein</fullName>
    </recommendedName>
</protein>
<keyword evidence="1" id="KW-0175">Coiled coil</keyword>
<feature type="compositionally biased region" description="Low complexity" evidence="2">
    <location>
        <begin position="1593"/>
        <end position="1604"/>
    </location>
</feature>
<dbReference type="Proteomes" id="UP000298390">
    <property type="component" value="Unassembled WGS sequence"/>
</dbReference>
<dbReference type="GO" id="GO:0070390">
    <property type="term" value="C:transcription export complex 2"/>
    <property type="evidence" value="ECO:0007669"/>
    <property type="project" value="TreeGrafter"/>
</dbReference>
<dbReference type="PROSITE" id="PS50006">
    <property type="entry name" value="FHA_DOMAIN"/>
    <property type="match status" value="1"/>
</dbReference>
<dbReference type="PANTHER" id="PTHR12436:SF3">
    <property type="entry name" value="GERMINAL-CENTER ASSOCIATED NUCLEAR PROTEIN"/>
    <property type="match status" value="1"/>
</dbReference>
<proteinExistence type="predicted"/>
<feature type="compositionally biased region" description="Low complexity" evidence="2">
    <location>
        <begin position="494"/>
        <end position="511"/>
    </location>
</feature>
<accession>A0A4Y9YCG6</accession>
<dbReference type="CDD" id="cd00060">
    <property type="entry name" value="FHA"/>
    <property type="match status" value="1"/>
</dbReference>
<evidence type="ECO:0000256" key="3">
    <source>
        <dbReference type="SAM" id="Phobius"/>
    </source>
</evidence>
<dbReference type="Pfam" id="PF00498">
    <property type="entry name" value="FHA"/>
    <property type="match status" value="1"/>
</dbReference>